<accession>A0ABN3E9M0</accession>
<organism evidence="2 3">
    <name type="scientific">Streptomyces indiaensis</name>
    <dbReference type="NCBI Taxonomy" id="284033"/>
    <lineage>
        <taxon>Bacteria</taxon>
        <taxon>Bacillati</taxon>
        <taxon>Actinomycetota</taxon>
        <taxon>Actinomycetes</taxon>
        <taxon>Kitasatosporales</taxon>
        <taxon>Streptomycetaceae</taxon>
        <taxon>Streptomyces</taxon>
    </lineage>
</organism>
<dbReference type="Proteomes" id="UP001501474">
    <property type="component" value="Unassembled WGS sequence"/>
</dbReference>
<feature type="compositionally biased region" description="Polar residues" evidence="1">
    <location>
        <begin position="28"/>
        <end position="37"/>
    </location>
</feature>
<feature type="region of interest" description="Disordered" evidence="1">
    <location>
        <begin position="86"/>
        <end position="108"/>
    </location>
</feature>
<feature type="compositionally biased region" description="Polar residues" evidence="1">
    <location>
        <begin position="98"/>
        <end position="108"/>
    </location>
</feature>
<evidence type="ECO:0000256" key="1">
    <source>
        <dbReference type="SAM" id="MobiDB-lite"/>
    </source>
</evidence>
<name>A0ABN3E9M0_9ACTN</name>
<evidence type="ECO:0000313" key="3">
    <source>
        <dbReference type="Proteomes" id="UP001501474"/>
    </source>
</evidence>
<sequence>MPSGWAAAVALYGVSLSQGKVGKRSETADTGSGSLSGTYEPVTANASAPYGDQRVIGPYGTEAARSAGRSYWFCGGSAATKGWSRSISPSLLAPPGEPSSSKNSTFAL</sequence>
<evidence type="ECO:0008006" key="4">
    <source>
        <dbReference type="Google" id="ProtNLM"/>
    </source>
</evidence>
<gene>
    <name evidence="2" type="ORF">GCM10010104_56210</name>
</gene>
<evidence type="ECO:0000313" key="2">
    <source>
        <dbReference type="EMBL" id="GAA2252107.1"/>
    </source>
</evidence>
<keyword evidence="3" id="KW-1185">Reference proteome</keyword>
<comment type="caution">
    <text evidence="2">The sequence shown here is derived from an EMBL/GenBank/DDBJ whole genome shotgun (WGS) entry which is preliminary data.</text>
</comment>
<reference evidence="2 3" key="1">
    <citation type="journal article" date="2019" name="Int. J. Syst. Evol. Microbiol.">
        <title>The Global Catalogue of Microorganisms (GCM) 10K type strain sequencing project: providing services to taxonomists for standard genome sequencing and annotation.</title>
        <authorList>
            <consortium name="The Broad Institute Genomics Platform"/>
            <consortium name="The Broad Institute Genome Sequencing Center for Infectious Disease"/>
            <person name="Wu L."/>
            <person name="Ma J."/>
        </authorList>
    </citation>
    <scope>NUCLEOTIDE SEQUENCE [LARGE SCALE GENOMIC DNA]</scope>
    <source>
        <strain evidence="2 3">JCM 3053</strain>
    </source>
</reference>
<feature type="region of interest" description="Disordered" evidence="1">
    <location>
        <begin position="19"/>
        <end position="51"/>
    </location>
</feature>
<protein>
    <recommendedName>
        <fullName evidence="4">Secreted protein</fullName>
    </recommendedName>
</protein>
<dbReference type="EMBL" id="BAAART010000151">
    <property type="protein sequence ID" value="GAA2252107.1"/>
    <property type="molecule type" value="Genomic_DNA"/>
</dbReference>
<proteinExistence type="predicted"/>